<evidence type="ECO:0000313" key="2">
    <source>
        <dbReference type="EMBL" id="CAA9513789.1"/>
    </source>
</evidence>
<feature type="region of interest" description="Disordered" evidence="1">
    <location>
        <begin position="33"/>
        <end position="350"/>
    </location>
</feature>
<organism evidence="2">
    <name type="scientific">uncultured Sphingomonadaceae bacterium</name>
    <dbReference type="NCBI Taxonomy" id="169976"/>
    <lineage>
        <taxon>Bacteria</taxon>
        <taxon>Pseudomonadati</taxon>
        <taxon>Pseudomonadota</taxon>
        <taxon>Alphaproteobacteria</taxon>
        <taxon>Sphingomonadales</taxon>
        <taxon>Sphingomonadaceae</taxon>
        <taxon>environmental samples</taxon>
    </lineage>
</organism>
<feature type="non-terminal residue" evidence="2">
    <location>
        <position position="597"/>
    </location>
</feature>
<proteinExistence type="predicted"/>
<feature type="non-terminal residue" evidence="2">
    <location>
        <position position="1"/>
    </location>
</feature>
<feature type="compositionally biased region" description="Basic and acidic residues" evidence="1">
    <location>
        <begin position="279"/>
        <end position="288"/>
    </location>
</feature>
<feature type="compositionally biased region" description="Basic and acidic residues" evidence="1">
    <location>
        <begin position="580"/>
        <end position="597"/>
    </location>
</feature>
<feature type="compositionally biased region" description="Basic and acidic residues" evidence="1">
    <location>
        <begin position="328"/>
        <end position="349"/>
    </location>
</feature>
<name>A0A6J4T4C3_9SPHN</name>
<feature type="compositionally biased region" description="Basic and acidic residues" evidence="1">
    <location>
        <begin position="438"/>
        <end position="450"/>
    </location>
</feature>
<accession>A0A6J4T4C3</accession>
<dbReference type="AlphaFoldDB" id="A0A6J4T4C3"/>
<feature type="compositionally biased region" description="Basic and acidic residues" evidence="1">
    <location>
        <begin position="151"/>
        <end position="166"/>
    </location>
</feature>
<gene>
    <name evidence="2" type="ORF">AVDCRST_MAG91-1787</name>
</gene>
<sequence length="597" mass="63650">ENWLVRTQAVRRRRVGGHVGLGAGAILAADAKFRQRQDLPGRPRHRPGSPPAGPHGQPAEPGSADGRRARRVAGRRSAGGDRLLRAGGGDRAAQRPGQGGARLRAGAAQPAAGGAPLLRRCGRPRRAGGGHRQRPGPRPRPSGQRQTRAARLRDRVEARRGSRNDAPHGAVAGDQRRTRRRAGASRPAAPQAGHGGMARARIRAGDDGRHARREQGRRGGDDAEPRGGFRPLLPQAPVAPARGKSRGGAFRQLPWRGAADANRRPVQPGGGRGARRAREHAPARDGRGIGRRCAVGFRKDAGPHPGCGGSDRHDRRVAGGGAAAHLGDATRADSGRRRTTGDRAGRDGWSRSYAFAAPKRWCADASNPAEPGSRARNVRPDELGRWFGIGRQSDAAAVSGPDRIAAVQRRATGGRAVAVVRARGVLGDARPGRRSRSRSPDGRHFVRERLGAGSAARRSRGRFVRASGSRRAARFREFPTRGDAQVRDRHAACAQAEGRRIAGRRHGQPRLGAGRGRHGHARLLGRVEQAQEQGPRPADVADGVDDAAEGDQPAARRSVRVATGRAGFREQTRAQGDYSLRMDKREGSDDRQAGDEI</sequence>
<feature type="region of interest" description="Disordered" evidence="1">
    <location>
        <begin position="525"/>
        <end position="597"/>
    </location>
</feature>
<evidence type="ECO:0000256" key="1">
    <source>
        <dbReference type="SAM" id="MobiDB-lite"/>
    </source>
</evidence>
<dbReference type="EMBL" id="CADCVX010000336">
    <property type="protein sequence ID" value="CAA9513789.1"/>
    <property type="molecule type" value="Genomic_DNA"/>
</dbReference>
<feature type="compositionally biased region" description="Low complexity" evidence="1">
    <location>
        <begin position="101"/>
        <end position="119"/>
    </location>
</feature>
<feature type="compositionally biased region" description="Basic and acidic residues" evidence="1">
    <location>
        <begin position="203"/>
        <end position="227"/>
    </location>
</feature>
<feature type="compositionally biased region" description="Basic residues" evidence="1">
    <location>
        <begin position="120"/>
        <end position="137"/>
    </location>
</feature>
<feature type="region of interest" description="Disordered" evidence="1">
    <location>
        <begin position="428"/>
        <end position="461"/>
    </location>
</feature>
<protein>
    <submittedName>
        <fullName evidence="2">Flp pilus assembly protein TadD, contains TPR repeat</fullName>
    </submittedName>
</protein>
<reference evidence="2" key="1">
    <citation type="submission" date="2020-02" db="EMBL/GenBank/DDBJ databases">
        <authorList>
            <person name="Meier V. D."/>
        </authorList>
    </citation>
    <scope>NUCLEOTIDE SEQUENCE</scope>
    <source>
        <strain evidence="2">AVDCRST_MAG91</strain>
    </source>
</reference>